<keyword evidence="2" id="KW-0456">Lyase</keyword>
<dbReference type="InterPro" id="IPR029045">
    <property type="entry name" value="ClpP/crotonase-like_dom_sf"/>
</dbReference>
<evidence type="ECO:0000313" key="4">
    <source>
        <dbReference type="EMBL" id="GAA5811434.1"/>
    </source>
</evidence>
<dbReference type="SUPFAM" id="SSF52096">
    <property type="entry name" value="ClpP/crotonase"/>
    <property type="match status" value="1"/>
</dbReference>
<accession>A0ABP9YX53</accession>
<sequence>MLLKSSCRILVNCGLKRSFAIRAISTDTAKEAYLEHLEGGISILKLNRPASRNALSVNLLSEFRQALADVRFSSESRVLIVQSAVPGAFCSGADLKERATMSPTQVTQFLYSLRKAYRELETLPIPTIAAIDGPAFGGGLEMALSCDIRVAGPTAKMGLTETKLAIIPGAGGTQRLPRLIGVPKAKELIFTGEIFDSVKAKEYGVVNHASETSGFEKALEIAKTILPQGPIAIRMAKLAIDRGSHLDMDSGLEIEQSYYAQVIPTQDRLEGLQSFKEKRKPDLLGDLRKIYHDNSSSAENDIENILTEVNYNTNSLVSVQSQTIHANFELLEKKEVSSSNNSSTLHLYYLKQ</sequence>
<dbReference type="Gene3D" id="3.90.226.10">
    <property type="entry name" value="2-enoyl-CoA Hydratase, Chain A, domain 1"/>
    <property type="match status" value="1"/>
</dbReference>
<dbReference type="EMBL" id="BAABUK010000010">
    <property type="protein sequence ID" value="GAA5811434.1"/>
    <property type="molecule type" value="Genomic_DNA"/>
</dbReference>
<comment type="caution">
    <text evidence="4">The sequence shown here is derived from an EMBL/GenBank/DDBJ whole genome shotgun (WGS) entry which is preliminary data.</text>
</comment>
<evidence type="ECO:0000256" key="3">
    <source>
        <dbReference type="RuleBase" id="RU003707"/>
    </source>
</evidence>
<evidence type="ECO:0000313" key="5">
    <source>
        <dbReference type="Proteomes" id="UP001473302"/>
    </source>
</evidence>
<dbReference type="CDD" id="cd06558">
    <property type="entry name" value="crotonase-like"/>
    <property type="match status" value="1"/>
</dbReference>
<dbReference type="PANTHER" id="PTHR11941">
    <property type="entry name" value="ENOYL-COA HYDRATASE-RELATED"/>
    <property type="match status" value="1"/>
</dbReference>
<dbReference type="Gene3D" id="1.10.12.10">
    <property type="entry name" value="Lyase 2-enoyl-coa Hydratase, Chain A, domain 2"/>
    <property type="match status" value="1"/>
</dbReference>
<comment type="similarity">
    <text evidence="1 3">Belongs to the enoyl-CoA hydratase/isomerase family.</text>
</comment>
<dbReference type="InterPro" id="IPR001753">
    <property type="entry name" value="Enoyl-CoA_hydra/iso"/>
</dbReference>
<keyword evidence="5" id="KW-1185">Reference proteome</keyword>
<protein>
    <recommendedName>
        <fullName evidence="6">Methylglutaconyl-CoA hydratase</fullName>
    </recommendedName>
</protein>
<evidence type="ECO:0000256" key="1">
    <source>
        <dbReference type="ARBA" id="ARBA00005254"/>
    </source>
</evidence>
<reference evidence="4 5" key="1">
    <citation type="submission" date="2024-04" db="EMBL/GenBank/DDBJ databases">
        <title>genome sequences of Mucor flavus KT1a and Helicostylum pulchrum KT1b strains isolated from the surface of a dry-aged beef.</title>
        <authorList>
            <person name="Toyotome T."/>
            <person name="Hosono M."/>
            <person name="Torimaru M."/>
            <person name="Fukuda K."/>
            <person name="Mikami N."/>
        </authorList>
    </citation>
    <scope>NUCLEOTIDE SEQUENCE [LARGE SCALE GENOMIC DNA]</scope>
    <source>
        <strain evidence="4 5">KT1a</strain>
    </source>
</reference>
<dbReference type="Pfam" id="PF00378">
    <property type="entry name" value="ECH_1"/>
    <property type="match status" value="1"/>
</dbReference>
<gene>
    <name evidence="4" type="ORF">MFLAVUS_004871</name>
</gene>
<organism evidence="4 5">
    <name type="scientific">Mucor flavus</name>
    <dbReference type="NCBI Taxonomy" id="439312"/>
    <lineage>
        <taxon>Eukaryota</taxon>
        <taxon>Fungi</taxon>
        <taxon>Fungi incertae sedis</taxon>
        <taxon>Mucoromycota</taxon>
        <taxon>Mucoromycotina</taxon>
        <taxon>Mucoromycetes</taxon>
        <taxon>Mucorales</taxon>
        <taxon>Mucorineae</taxon>
        <taxon>Mucoraceae</taxon>
        <taxon>Mucor</taxon>
    </lineage>
</organism>
<evidence type="ECO:0008006" key="6">
    <source>
        <dbReference type="Google" id="ProtNLM"/>
    </source>
</evidence>
<dbReference type="InterPro" id="IPR018376">
    <property type="entry name" value="Enoyl-CoA_hyd/isom_CS"/>
</dbReference>
<proteinExistence type="inferred from homology"/>
<dbReference type="PANTHER" id="PTHR11941:SF171">
    <property type="entry name" value="SD19268P"/>
    <property type="match status" value="1"/>
</dbReference>
<name>A0ABP9YX53_9FUNG</name>
<dbReference type="PROSITE" id="PS00166">
    <property type="entry name" value="ENOYL_COA_HYDRATASE"/>
    <property type="match status" value="1"/>
</dbReference>
<dbReference type="InterPro" id="IPR014748">
    <property type="entry name" value="Enoyl-CoA_hydra_C"/>
</dbReference>
<evidence type="ECO:0000256" key="2">
    <source>
        <dbReference type="ARBA" id="ARBA00023239"/>
    </source>
</evidence>
<dbReference type="Proteomes" id="UP001473302">
    <property type="component" value="Unassembled WGS sequence"/>
</dbReference>